<comment type="caution">
    <text evidence="3">The sequence shown here is derived from an EMBL/GenBank/DDBJ whole genome shotgun (WGS) entry which is preliminary data.</text>
</comment>
<accession>A0A3N4ZJ05</accession>
<evidence type="ECO:0000256" key="1">
    <source>
        <dbReference type="ARBA" id="ARBA00022801"/>
    </source>
</evidence>
<dbReference type="OrthoDB" id="3429567at2"/>
<dbReference type="InterPro" id="IPR050272">
    <property type="entry name" value="Isochorismatase-like_hydrls"/>
</dbReference>
<organism evidence="3 4">
    <name type="scientific">Georgenia muralis</name>
    <dbReference type="NCBI Taxonomy" id="154117"/>
    <lineage>
        <taxon>Bacteria</taxon>
        <taxon>Bacillati</taxon>
        <taxon>Actinomycetota</taxon>
        <taxon>Actinomycetes</taxon>
        <taxon>Micrococcales</taxon>
        <taxon>Bogoriellaceae</taxon>
        <taxon>Georgenia</taxon>
    </lineage>
</organism>
<dbReference type="SUPFAM" id="SSF52499">
    <property type="entry name" value="Isochorismatase-like hydrolases"/>
    <property type="match status" value="1"/>
</dbReference>
<dbReference type="InterPro" id="IPR036380">
    <property type="entry name" value="Isochorismatase-like_sf"/>
</dbReference>
<sequence length="171" mass="17535">MRSALLVLGAQRNMLEGDGAVPTAQSVRTAVDRLLAAARAAGAVVVHVQNDGPRGYPDEPGTPGWELAVAPAQGEVVLRKDVSDAFAANPGLAARLREEDVGTVVVAGMQSDFCVRATSRSALQAGFAVVLASGAHATHDDDASAAVLSREVEEELAADGVAVVPAPEVRF</sequence>
<dbReference type="EMBL" id="RKRA01000001">
    <property type="protein sequence ID" value="RPF25868.1"/>
    <property type="molecule type" value="Genomic_DNA"/>
</dbReference>
<gene>
    <name evidence="3" type="ORF">EDD32_0282</name>
</gene>
<evidence type="ECO:0000313" key="3">
    <source>
        <dbReference type="EMBL" id="RPF25868.1"/>
    </source>
</evidence>
<proteinExistence type="predicted"/>
<protein>
    <submittedName>
        <fullName evidence="3">Nicotinamidase-related amidase</fullName>
    </submittedName>
</protein>
<dbReference type="PANTHER" id="PTHR43540:SF1">
    <property type="entry name" value="ISOCHORISMATASE HYDROLASE"/>
    <property type="match status" value="1"/>
</dbReference>
<dbReference type="Proteomes" id="UP000280726">
    <property type="component" value="Unassembled WGS sequence"/>
</dbReference>
<evidence type="ECO:0000259" key="2">
    <source>
        <dbReference type="Pfam" id="PF00857"/>
    </source>
</evidence>
<keyword evidence="4" id="KW-1185">Reference proteome</keyword>
<dbReference type="AlphaFoldDB" id="A0A3N4ZJ05"/>
<name>A0A3N4ZJ05_9MICO</name>
<keyword evidence="1" id="KW-0378">Hydrolase</keyword>
<dbReference type="Gene3D" id="3.40.50.850">
    <property type="entry name" value="Isochorismatase-like"/>
    <property type="match status" value="1"/>
</dbReference>
<feature type="domain" description="Isochorismatase-like" evidence="2">
    <location>
        <begin position="3"/>
        <end position="149"/>
    </location>
</feature>
<reference evidence="3 4" key="1">
    <citation type="submission" date="2018-11" db="EMBL/GenBank/DDBJ databases">
        <title>Sequencing the genomes of 1000 actinobacteria strains.</title>
        <authorList>
            <person name="Klenk H.-P."/>
        </authorList>
    </citation>
    <scope>NUCLEOTIDE SEQUENCE [LARGE SCALE GENOMIC DNA]</scope>
    <source>
        <strain evidence="3 4">DSM 14418</strain>
    </source>
</reference>
<evidence type="ECO:0000313" key="4">
    <source>
        <dbReference type="Proteomes" id="UP000280726"/>
    </source>
</evidence>
<dbReference type="PANTHER" id="PTHR43540">
    <property type="entry name" value="PEROXYUREIDOACRYLATE/UREIDOACRYLATE AMIDOHYDROLASE-RELATED"/>
    <property type="match status" value="1"/>
</dbReference>
<dbReference type="InterPro" id="IPR000868">
    <property type="entry name" value="Isochorismatase-like_dom"/>
</dbReference>
<dbReference type="GO" id="GO:0016787">
    <property type="term" value="F:hydrolase activity"/>
    <property type="evidence" value="ECO:0007669"/>
    <property type="project" value="UniProtKB-KW"/>
</dbReference>
<dbReference type="RefSeq" id="WP_123913965.1">
    <property type="nucleotide sequence ID" value="NZ_RKRA01000001.1"/>
</dbReference>
<dbReference type="Pfam" id="PF00857">
    <property type="entry name" value="Isochorismatase"/>
    <property type="match status" value="1"/>
</dbReference>